<keyword evidence="5 11" id="KW-0812">Transmembrane</keyword>
<dbReference type="GO" id="GO:0016020">
    <property type="term" value="C:membrane"/>
    <property type="evidence" value="ECO:0007669"/>
    <property type="project" value="UniProtKB-SubCell"/>
</dbReference>
<dbReference type="PANTHER" id="PTHR15422:SF24">
    <property type="entry name" value="DOMON RELATED DOMAIN-CONTAINING PROTEIN"/>
    <property type="match status" value="1"/>
</dbReference>
<evidence type="ECO:0000256" key="4">
    <source>
        <dbReference type="ARBA" id="ARBA00022617"/>
    </source>
</evidence>
<comment type="cofactor">
    <cofactor evidence="1">
        <name>heme b</name>
        <dbReference type="ChEBI" id="CHEBI:60344"/>
    </cofactor>
</comment>
<keyword evidence="7" id="KW-0249">Electron transport</keyword>
<keyword evidence="4" id="KW-0349">Heme</keyword>
<keyword evidence="9" id="KW-0408">Iron</keyword>
<evidence type="ECO:0000313" key="13">
    <source>
        <dbReference type="EMBL" id="KAL3632251.1"/>
    </source>
</evidence>
<dbReference type="Proteomes" id="UP001632038">
    <property type="component" value="Unassembled WGS sequence"/>
</dbReference>
<keyword evidence="6" id="KW-0479">Metal-binding</keyword>
<gene>
    <name evidence="13" type="ORF">CASFOL_025235</name>
</gene>
<evidence type="ECO:0000256" key="2">
    <source>
        <dbReference type="ARBA" id="ARBA00004141"/>
    </source>
</evidence>
<dbReference type="EMBL" id="JAVIJP010000032">
    <property type="protein sequence ID" value="KAL3632251.1"/>
    <property type="molecule type" value="Genomic_DNA"/>
</dbReference>
<evidence type="ECO:0000256" key="1">
    <source>
        <dbReference type="ARBA" id="ARBA00001970"/>
    </source>
</evidence>
<dbReference type="Pfam" id="PF03188">
    <property type="entry name" value="Cytochrom_B561"/>
    <property type="match status" value="1"/>
</dbReference>
<feature type="domain" description="Cytochrome b561" evidence="12">
    <location>
        <begin position="1"/>
        <end position="190"/>
    </location>
</feature>
<evidence type="ECO:0000256" key="10">
    <source>
        <dbReference type="ARBA" id="ARBA00023136"/>
    </source>
</evidence>
<evidence type="ECO:0000259" key="12">
    <source>
        <dbReference type="PROSITE" id="PS50939"/>
    </source>
</evidence>
<comment type="caution">
    <text evidence="13">The sequence shown here is derived from an EMBL/GenBank/DDBJ whole genome shotgun (WGS) entry which is preliminary data.</text>
</comment>
<protein>
    <recommendedName>
        <fullName evidence="12">Cytochrome b561 domain-containing protein</fullName>
    </recommendedName>
</protein>
<dbReference type="Gene3D" id="1.20.120.1770">
    <property type="match status" value="1"/>
</dbReference>
<evidence type="ECO:0000256" key="11">
    <source>
        <dbReference type="SAM" id="Phobius"/>
    </source>
</evidence>
<keyword evidence="8 11" id="KW-1133">Transmembrane helix</keyword>
<feature type="transmembrane region" description="Helical" evidence="11">
    <location>
        <begin position="61"/>
        <end position="85"/>
    </location>
</feature>
<comment type="subcellular location">
    <subcellularLocation>
        <location evidence="2">Membrane</location>
        <topology evidence="2">Multi-pass membrane protein</topology>
    </subcellularLocation>
</comment>
<dbReference type="CDD" id="cd08760">
    <property type="entry name" value="Cyt_b561_FRRS1_like"/>
    <property type="match status" value="1"/>
</dbReference>
<dbReference type="InterPro" id="IPR045150">
    <property type="entry name" value="CYB561D1/2"/>
</dbReference>
<accession>A0ABD3CSE2</accession>
<evidence type="ECO:0000313" key="14">
    <source>
        <dbReference type="Proteomes" id="UP001632038"/>
    </source>
</evidence>
<feature type="transmembrane region" description="Helical" evidence="11">
    <location>
        <begin position="30"/>
        <end position="49"/>
    </location>
</feature>
<dbReference type="AlphaFoldDB" id="A0ABD3CSE2"/>
<feature type="transmembrane region" description="Helical" evidence="11">
    <location>
        <begin position="97"/>
        <end position="116"/>
    </location>
</feature>
<evidence type="ECO:0000256" key="3">
    <source>
        <dbReference type="ARBA" id="ARBA00022448"/>
    </source>
</evidence>
<evidence type="ECO:0000256" key="9">
    <source>
        <dbReference type="ARBA" id="ARBA00023004"/>
    </source>
</evidence>
<dbReference type="GO" id="GO:0046872">
    <property type="term" value="F:metal ion binding"/>
    <property type="evidence" value="ECO:0007669"/>
    <property type="project" value="UniProtKB-KW"/>
</dbReference>
<keyword evidence="3" id="KW-0813">Transport</keyword>
<name>A0ABD3CSE2_9LAMI</name>
<reference evidence="14" key="1">
    <citation type="journal article" date="2024" name="IScience">
        <title>Strigolactones Initiate the Formation of Haustorium-like Structures in Castilleja.</title>
        <authorList>
            <person name="Buerger M."/>
            <person name="Peterson D."/>
            <person name="Chory J."/>
        </authorList>
    </citation>
    <scope>NUCLEOTIDE SEQUENCE [LARGE SCALE GENOMIC DNA]</scope>
</reference>
<dbReference type="PROSITE" id="PS50939">
    <property type="entry name" value="CYTOCHROME_B561"/>
    <property type="match status" value="1"/>
</dbReference>
<dbReference type="InterPro" id="IPR006593">
    <property type="entry name" value="Cyt_b561/ferric_Rdtase_TM"/>
</dbReference>
<evidence type="ECO:0000256" key="7">
    <source>
        <dbReference type="ARBA" id="ARBA00022982"/>
    </source>
</evidence>
<keyword evidence="10 11" id="KW-0472">Membrane</keyword>
<sequence length="197" mass="23269">MNNNMEIPESSNNHKMMNPKLLYEIKVHGFLLWASVGFLMPVSILIKRMSNREQSRTRLRVIFYVHAITQVVSVLLATAGAVMSIKYFNNSFDNDHQRIGLAFYVIMWLQAFLGIFRPQRKQRQKNMVSFSLGNRNIRFFTRSHQHIYRFTSLQEENIEELTRLDRHFYCRDLFGTPFIPSPRKMAVYKGARLDSTK</sequence>
<evidence type="ECO:0000256" key="5">
    <source>
        <dbReference type="ARBA" id="ARBA00022692"/>
    </source>
</evidence>
<keyword evidence="14" id="KW-1185">Reference proteome</keyword>
<evidence type="ECO:0000256" key="8">
    <source>
        <dbReference type="ARBA" id="ARBA00022989"/>
    </source>
</evidence>
<dbReference type="SMART" id="SM00665">
    <property type="entry name" value="B561"/>
    <property type="match status" value="1"/>
</dbReference>
<organism evidence="13 14">
    <name type="scientific">Castilleja foliolosa</name>
    <dbReference type="NCBI Taxonomy" id="1961234"/>
    <lineage>
        <taxon>Eukaryota</taxon>
        <taxon>Viridiplantae</taxon>
        <taxon>Streptophyta</taxon>
        <taxon>Embryophyta</taxon>
        <taxon>Tracheophyta</taxon>
        <taxon>Spermatophyta</taxon>
        <taxon>Magnoliopsida</taxon>
        <taxon>eudicotyledons</taxon>
        <taxon>Gunneridae</taxon>
        <taxon>Pentapetalae</taxon>
        <taxon>asterids</taxon>
        <taxon>lamiids</taxon>
        <taxon>Lamiales</taxon>
        <taxon>Orobanchaceae</taxon>
        <taxon>Pedicularideae</taxon>
        <taxon>Castillejinae</taxon>
        <taxon>Castilleja</taxon>
    </lineage>
</organism>
<dbReference type="PANTHER" id="PTHR15422">
    <property type="entry name" value="OS05G0565100 PROTEIN"/>
    <property type="match status" value="1"/>
</dbReference>
<proteinExistence type="predicted"/>
<evidence type="ECO:0000256" key="6">
    <source>
        <dbReference type="ARBA" id="ARBA00022723"/>
    </source>
</evidence>